<name>A0ACC1XXP5_MELAZ</name>
<dbReference type="EMBL" id="CM051399">
    <property type="protein sequence ID" value="KAJ4716197.1"/>
    <property type="molecule type" value="Genomic_DNA"/>
</dbReference>
<organism evidence="1 2">
    <name type="scientific">Melia azedarach</name>
    <name type="common">Chinaberry tree</name>
    <dbReference type="NCBI Taxonomy" id="155640"/>
    <lineage>
        <taxon>Eukaryota</taxon>
        <taxon>Viridiplantae</taxon>
        <taxon>Streptophyta</taxon>
        <taxon>Embryophyta</taxon>
        <taxon>Tracheophyta</taxon>
        <taxon>Spermatophyta</taxon>
        <taxon>Magnoliopsida</taxon>
        <taxon>eudicotyledons</taxon>
        <taxon>Gunneridae</taxon>
        <taxon>Pentapetalae</taxon>
        <taxon>rosids</taxon>
        <taxon>malvids</taxon>
        <taxon>Sapindales</taxon>
        <taxon>Meliaceae</taxon>
        <taxon>Melia</taxon>
    </lineage>
</organism>
<sequence>MTKNSSLEQLEILSKCAVNNSRSLGRKGKKDSKALRKKYMLRSVRGSNRVLRSSSVEKTKALEPSNNMADVSAVRGRKRKKQKNRRGKIVPDEYSRIRTHLRYLVNRINYEQSLIAAYSGEGWKGLSIEKLKPEKELQRATSEILRRKLKIRDLFQHLDSLCAEGAFPKSLFDSEGQIDSEDIYCAKCGSKDLSADNDIILCDGACDRGFHQYCLEPPLLKEDIPPGDEGWLCPGCDCKVDCIDLVNESQGTNLFITDKWEKVFPEAAAAAGLNQDANFGLPSDDSDDNDYDPDGLSTDENDQEDESSSDESDFTSMSEDLEASANDKEYLGLPSDDSEDDEYNPDAPELDEKVMQENSSSDFTSDSEDLAGVLENSWSSGNEEGSASVSLLRDSNGKRSKLGGNKESLNNELLSILEPGQDGAAPVYGKRSIERLDYKKLYTETYGHVPSDSSDDEDWTENDGPIKRMKTTREDFSVSPNGNARGTRNGKNTKNEKKNLKEAEHIAKRRGRKTLNAKDTNISQEGSSAPGSSKRRRSSYKRLGEDVTQTLYKSFKENQYPDRSKKETLAKELGITFSQVSRWFENTRWNFNHSSSTDARMGTIASEKSTCTPQSNHRSVRRVSTSNVTKNVESPKTVVDDRGCSSEDVKDRELVAEESSRSKHPTRTFRKREQKGKLGHHASRADKKLEVIHGLLATSPKVQETRTSGQNRWRSRNSTD</sequence>
<evidence type="ECO:0000313" key="2">
    <source>
        <dbReference type="Proteomes" id="UP001164539"/>
    </source>
</evidence>
<keyword evidence="1" id="KW-0371">Homeobox</keyword>
<evidence type="ECO:0000313" key="1">
    <source>
        <dbReference type="EMBL" id="KAJ4716197.1"/>
    </source>
</evidence>
<keyword evidence="2" id="KW-1185">Reference proteome</keyword>
<comment type="caution">
    <text evidence="1">The sequence shown here is derived from an EMBL/GenBank/DDBJ whole genome shotgun (WGS) entry which is preliminary data.</text>
</comment>
<keyword evidence="1" id="KW-0238">DNA-binding</keyword>
<accession>A0ACC1XXP5</accession>
<protein>
    <submittedName>
        <fullName evidence="1">Homeobox protein HAT3.1</fullName>
    </submittedName>
</protein>
<gene>
    <name evidence="1" type="ORF">OWV82_011252</name>
</gene>
<reference evidence="1 2" key="1">
    <citation type="journal article" date="2023" name="Science">
        <title>Complex scaffold remodeling in plant triterpene biosynthesis.</title>
        <authorList>
            <person name="De La Pena R."/>
            <person name="Hodgson H."/>
            <person name="Liu J.C."/>
            <person name="Stephenson M.J."/>
            <person name="Martin A.C."/>
            <person name="Owen C."/>
            <person name="Harkess A."/>
            <person name="Leebens-Mack J."/>
            <person name="Jimenez L.E."/>
            <person name="Osbourn A."/>
            <person name="Sattely E.S."/>
        </authorList>
    </citation>
    <scope>NUCLEOTIDE SEQUENCE [LARGE SCALE GENOMIC DNA]</scope>
    <source>
        <strain evidence="2">cv. JPN11</strain>
        <tissue evidence="1">Leaf</tissue>
    </source>
</reference>
<proteinExistence type="predicted"/>
<dbReference type="Proteomes" id="UP001164539">
    <property type="component" value="Chromosome 6"/>
</dbReference>